<feature type="region of interest" description="Disordered" evidence="1">
    <location>
        <begin position="207"/>
        <end position="226"/>
    </location>
</feature>
<feature type="region of interest" description="Disordered" evidence="1">
    <location>
        <begin position="1"/>
        <end position="25"/>
    </location>
</feature>
<dbReference type="EMBL" id="JAACAK010000091">
    <property type="protein sequence ID" value="NIR75705.1"/>
    <property type="molecule type" value="Genomic_DNA"/>
</dbReference>
<name>A0AAE5CCI9_9BACT</name>
<proteinExistence type="predicted"/>
<evidence type="ECO:0000313" key="2">
    <source>
        <dbReference type="EMBL" id="NIR75705.1"/>
    </source>
</evidence>
<evidence type="ECO:0000256" key="1">
    <source>
        <dbReference type="SAM" id="MobiDB-lite"/>
    </source>
</evidence>
<sequence length="226" mass="24050">MSASTASPADAQERPGARISQRQARVMRDESGRVRVIEALRVSLGPGPMTDSALARPLPLFELQPGAREVFRVGGDLAASQLVVQPPLVSVVGPVDGPRFELVVTYLLPADVPSVEFSGPLRQDTVWLEVDRATVRGRAGRGLSEVEGGGSEARPLRRYRALELAPGVAVRIEIATGRPDWRQRVAVLTATALAALAAGFTLWRRGAGNAASGPDPTGEVRTDARY</sequence>
<gene>
    <name evidence="2" type="ORF">GWO12_11440</name>
</gene>
<dbReference type="Proteomes" id="UP000702544">
    <property type="component" value="Unassembled WGS sequence"/>
</dbReference>
<accession>A0AAE5CCI9</accession>
<protein>
    <submittedName>
        <fullName evidence="2">Uncharacterized protein</fullName>
    </submittedName>
</protein>
<reference evidence="2 3" key="1">
    <citation type="submission" date="2020-01" db="EMBL/GenBank/DDBJ databases">
        <title>Genomes assembled from Gulf of Kutch pelagic sediment metagenomes.</title>
        <authorList>
            <person name="Chandrashekar M."/>
            <person name="Mahajan M.S."/>
            <person name="Dave K.J."/>
            <person name="Vatsa P."/>
            <person name="Nathani N.M."/>
        </authorList>
    </citation>
    <scope>NUCLEOTIDE SEQUENCE [LARGE SCALE GENOMIC DNA]</scope>
    <source>
        <strain evidence="2">KS3-K002</strain>
    </source>
</reference>
<evidence type="ECO:0000313" key="3">
    <source>
        <dbReference type="Proteomes" id="UP000702544"/>
    </source>
</evidence>
<organism evidence="2 3">
    <name type="scientific">Candidatus Kutchimonas denitrificans</name>
    <dbReference type="NCBI Taxonomy" id="3056748"/>
    <lineage>
        <taxon>Bacteria</taxon>
        <taxon>Pseudomonadati</taxon>
        <taxon>Gemmatimonadota</taxon>
        <taxon>Gemmatimonadia</taxon>
        <taxon>Candidatus Palauibacterales</taxon>
        <taxon>Candidatus Palauibacteraceae</taxon>
        <taxon>Candidatus Kutchimonas</taxon>
    </lineage>
</organism>
<comment type="caution">
    <text evidence="2">The sequence shown here is derived from an EMBL/GenBank/DDBJ whole genome shotgun (WGS) entry which is preliminary data.</text>
</comment>
<dbReference type="AlphaFoldDB" id="A0AAE5CCI9"/>